<dbReference type="EMBL" id="CM001881">
    <property type="protein sequence ID" value="EOY22125.1"/>
    <property type="molecule type" value="Genomic_DNA"/>
</dbReference>
<organism evidence="1 2">
    <name type="scientific">Theobroma cacao</name>
    <name type="common">Cacao</name>
    <name type="synonym">Cocoa</name>
    <dbReference type="NCBI Taxonomy" id="3641"/>
    <lineage>
        <taxon>Eukaryota</taxon>
        <taxon>Viridiplantae</taxon>
        <taxon>Streptophyta</taxon>
        <taxon>Embryophyta</taxon>
        <taxon>Tracheophyta</taxon>
        <taxon>Spermatophyta</taxon>
        <taxon>Magnoliopsida</taxon>
        <taxon>eudicotyledons</taxon>
        <taxon>Gunneridae</taxon>
        <taxon>Pentapetalae</taxon>
        <taxon>rosids</taxon>
        <taxon>malvids</taxon>
        <taxon>Malvales</taxon>
        <taxon>Malvaceae</taxon>
        <taxon>Byttnerioideae</taxon>
        <taxon>Theobroma</taxon>
    </lineage>
</organism>
<accession>A0A061FX78</accession>
<proteinExistence type="predicted"/>
<name>A0A061FX78_THECC</name>
<evidence type="ECO:0000313" key="1">
    <source>
        <dbReference type="EMBL" id="EOY22125.1"/>
    </source>
</evidence>
<dbReference type="InParanoid" id="A0A061FX78"/>
<sequence length="89" mass="10457">MVFGKTIPIKGKRRSREFGDEKFGRIPTLVNSVEDEPVPDFGLKEREEIFQREEAWRFFTANAKLSRFKVKKKRSVFRANPEDLTQAHS</sequence>
<keyword evidence="2" id="KW-1185">Reference proteome</keyword>
<dbReference type="Gramene" id="EOY22125">
    <property type="protein sequence ID" value="EOY22125"/>
    <property type="gene ID" value="TCM_014321"/>
</dbReference>
<gene>
    <name evidence="1" type="ORF">TCM_014321</name>
</gene>
<dbReference type="AlphaFoldDB" id="A0A061FX78"/>
<protein>
    <submittedName>
        <fullName evidence="1">Uncharacterized protein</fullName>
    </submittedName>
</protein>
<reference evidence="1 2" key="1">
    <citation type="journal article" date="2013" name="Genome Biol.">
        <title>The genome sequence of the most widely cultivated cacao type and its use to identify candidate genes regulating pod color.</title>
        <authorList>
            <person name="Motamayor J.C."/>
            <person name="Mockaitis K."/>
            <person name="Schmutz J."/>
            <person name="Haiminen N."/>
            <person name="Iii D.L."/>
            <person name="Cornejo O."/>
            <person name="Findley S.D."/>
            <person name="Zheng P."/>
            <person name="Utro F."/>
            <person name="Royaert S."/>
            <person name="Saski C."/>
            <person name="Jenkins J."/>
            <person name="Podicheti R."/>
            <person name="Zhao M."/>
            <person name="Scheffler B.E."/>
            <person name="Stack J.C."/>
            <person name="Feltus F.A."/>
            <person name="Mustiga G.M."/>
            <person name="Amores F."/>
            <person name="Phillips W."/>
            <person name="Marelli J.P."/>
            <person name="May G.D."/>
            <person name="Shapiro H."/>
            <person name="Ma J."/>
            <person name="Bustamante C.D."/>
            <person name="Schnell R.J."/>
            <person name="Main D."/>
            <person name="Gilbert D."/>
            <person name="Parida L."/>
            <person name="Kuhn D.N."/>
        </authorList>
    </citation>
    <scope>NUCLEOTIDE SEQUENCE [LARGE SCALE GENOMIC DNA]</scope>
    <source>
        <strain evidence="2">cv. Matina 1-6</strain>
    </source>
</reference>
<evidence type="ECO:0000313" key="2">
    <source>
        <dbReference type="Proteomes" id="UP000026915"/>
    </source>
</evidence>
<dbReference type="HOGENOM" id="CLU_2459200_0_0_1"/>
<dbReference type="Proteomes" id="UP000026915">
    <property type="component" value="Chromosome 3"/>
</dbReference>